<organism evidence="1">
    <name type="scientific">Hexamita inflata</name>
    <dbReference type="NCBI Taxonomy" id="28002"/>
    <lineage>
        <taxon>Eukaryota</taxon>
        <taxon>Metamonada</taxon>
        <taxon>Diplomonadida</taxon>
        <taxon>Hexamitidae</taxon>
        <taxon>Hexamitinae</taxon>
        <taxon>Hexamita</taxon>
    </lineage>
</organism>
<evidence type="ECO:0000313" key="2">
    <source>
        <dbReference type="EMBL" id="CAL6008814.1"/>
    </source>
</evidence>
<dbReference type="EMBL" id="CATOUU010000195">
    <property type="protein sequence ID" value="CAI9920083.1"/>
    <property type="molecule type" value="Genomic_DNA"/>
</dbReference>
<gene>
    <name evidence="2" type="ORF">HINF_LOCUS21299</name>
    <name evidence="1" type="ORF">HINF_LOCUS7728</name>
</gene>
<reference evidence="2 3" key="2">
    <citation type="submission" date="2024-07" db="EMBL/GenBank/DDBJ databases">
        <authorList>
            <person name="Akdeniz Z."/>
        </authorList>
    </citation>
    <scope>NUCLEOTIDE SEQUENCE [LARGE SCALE GENOMIC DNA]</scope>
</reference>
<name>A0AA86TRC1_9EUKA</name>
<dbReference type="AlphaFoldDB" id="A0AA86TRC1"/>
<reference evidence="1" key="1">
    <citation type="submission" date="2023-06" db="EMBL/GenBank/DDBJ databases">
        <authorList>
            <person name="Kurt Z."/>
        </authorList>
    </citation>
    <scope>NUCLEOTIDE SEQUENCE</scope>
</reference>
<dbReference type="EMBL" id="CAXDID020000058">
    <property type="protein sequence ID" value="CAL6008814.1"/>
    <property type="molecule type" value="Genomic_DNA"/>
</dbReference>
<comment type="caution">
    <text evidence="1">The sequence shown here is derived from an EMBL/GenBank/DDBJ whole genome shotgun (WGS) entry which is preliminary data.</text>
</comment>
<evidence type="ECO:0000313" key="3">
    <source>
        <dbReference type="Proteomes" id="UP001642409"/>
    </source>
</evidence>
<dbReference type="Proteomes" id="UP001642409">
    <property type="component" value="Unassembled WGS sequence"/>
</dbReference>
<evidence type="ECO:0000313" key="1">
    <source>
        <dbReference type="EMBL" id="CAI9920083.1"/>
    </source>
</evidence>
<accession>A0AA86TRC1</accession>
<keyword evidence="3" id="KW-1185">Reference proteome</keyword>
<proteinExistence type="predicted"/>
<sequence>MDERINHCLTAIYSKLVKKEKLKTELSFKSFYNKFQIAESDMFQYSLNQSGRHYQQHFKPTSRLFVSNLFCNLILTLQHRLHAHFSPLLGSFLGCVRRDVEETSLELENRFGSFKGME</sequence>
<protein>
    <submittedName>
        <fullName evidence="2">Hypothetical_protein</fullName>
    </submittedName>
</protein>